<dbReference type="Proteomes" id="UP000078540">
    <property type="component" value="Unassembled WGS sequence"/>
</dbReference>
<protein>
    <recommendedName>
        <fullName evidence="3">Histone-lysine N-methyltransferase SETMAR</fullName>
    </recommendedName>
</protein>
<gene>
    <name evidence="1" type="ORF">ALC53_13706</name>
</gene>
<dbReference type="InterPro" id="IPR036397">
    <property type="entry name" value="RNaseH_sf"/>
</dbReference>
<evidence type="ECO:0000313" key="2">
    <source>
        <dbReference type="Proteomes" id="UP000078540"/>
    </source>
</evidence>
<organism evidence="1 2">
    <name type="scientific">Atta colombica</name>
    <dbReference type="NCBI Taxonomy" id="520822"/>
    <lineage>
        <taxon>Eukaryota</taxon>
        <taxon>Metazoa</taxon>
        <taxon>Ecdysozoa</taxon>
        <taxon>Arthropoda</taxon>
        <taxon>Hexapoda</taxon>
        <taxon>Insecta</taxon>
        <taxon>Pterygota</taxon>
        <taxon>Neoptera</taxon>
        <taxon>Endopterygota</taxon>
        <taxon>Hymenoptera</taxon>
        <taxon>Apocrita</taxon>
        <taxon>Aculeata</taxon>
        <taxon>Formicoidea</taxon>
        <taxon>Formicidae</taxon>
        <taxon>Myrmicinae</taxon>
        <taxon>Atta</taxon>
    </lineage>
</organism>
<proteinExistence type="predicted"/>
<accession>A0A195ATT9</accession>
<name>A0A195ATT9_9HYME</name>
<dbReference type="PANTHER" id="PTHR47326">
    <property type="entry name" value="TRANSPOSABLE ELEMENT TC3 TRANSPOSASE-LIKE PROTEIN"/>
    <property type="match status" value="1"/>
</dbReference>
<reference evidence="1 2" key="1">
    <citation type="submission" date="2015-09" db="EMBL/GenBank/DDBJ databases">
        <title>Atta colombica WGS genome.</title>
        <authorList>
            <person name="Nygaard S."/>
            <person name="Hu H."/>
            <person name="Boomsma J."/>
            <person name="Zhang G."/>
        </authorList>
    </citation>
    <scope>NUCLEOTIDE SEQUENCE [LARGE SCALE GENOMIC DNA]</scope>
    <source>
        <strain evidence="1">Treedump-2</strain>
        <tissue evidence="1">Whole body</tissue>
    </source>
</reference>
<dbReference type="Gene3D" id="3.30.420.10">
    <property type="entry name" value="Ribonuclease H-like superfamily/Ribonuclease H"/>
    <property type="match status" value="1"/>
</dbReference>
<dbReference type="AlphaFoldDB" id="A0A195ATT9"/>
<dbReference type="GO" id="GO:0003676">
    <property type="term" value="F:nucleic acid binding"/>
    <property type="evidence" value="ECO:0007669"/>
    <property type="project" value="InterPro"/>
</dbReference>
<dbReference type="PANTHER" id="PTHR47326:SF1">
    <property type="entry name" value="HTH PSQ-TYPE DOMAIN-CONTAINING PROTEIN"/>
    <property type="match status" value="1"/>
</dbReference>
<dbReference type="EMBL" id="KQ976738">
    <property type="protein sequence ID" value="KYM75643.1"/>
    <property type="molecule type" value="Genomic_DNA"/>
</dbReference>
<evidence type="ECO:0008006" key="3">
    <source>
        <dbReference type="Google" id="ProtNLM"/>
    </source>
</evidence>
<dbReference type="STRING" id="520822.A0A195ATT9"/>
<keyword evidence="2" id="KW-1185">Reference proteome</keyword>
<evidence type="ECO:0000313" key="1">
    <source>
        <dbReference type="EMBL" id="KYM75643.1"/>
    </source>
</evidence>
<sequence length="162" mass="19585">MRPLPRLMACSHHSDDRFESPNLPSRVLEACPRRCNRRTRVRRKVFWLEKGISNIIRLILKENKLKSYTYFQQDEYPPHTSRVAHAVLNYVCPINYPPRSLDFLTVLDYYLWERIKDFVYRERPTTRDDMIRRITEAIRSLDANKILYATNSFQSRVEKWSF</sequence>